<dbReference type="InterPro" id="IPR029058">
    <property type="entry name" value="AB_hydrolase_fold"/>
</dbReference>
<evidence type="ECO:0000313" key="9">
    <source>
        <dbReference type="EMBL" id="PWU49900.1"/>
    </source>
</evidence>
<dbReference type="Pfam" id="PF00756">
    <property type="entry name" value="Esterase"/>
    <property type="match status" value="1"/>
</dbReference>
<dbReference type="InterPro" id="IPR050583">
    <property type="entry name" value="Mycobacterial_A85_antigen"/>
</dbReference>
<protein>
    <recommendedName>
        <fullName evidence="7">Acyl-CoA:diacylglycerol acyltransferase</fullName>
        <ecNumber evidence="3">2.3.1.122</ecNumber>
        <ecNumber evidence="4">2.3.1.20</ecNumber>
    </recommendedName>
</protein>
<comment type="caution">
    <text evidence="9">The sequence shown here is derived from an EMBL/GenBank/DDBJ whole genome shotgun (WGS) entry which is preliminary data.</text>
</comment>
<comment type="catalytic activity">
    <reaction evidence="1">
        <text>2 alpha,alpha'-trehalose 6-mycolate = alpha,alpha'-trehalose 6,6'-bismycolate + alpha,alpha-trehalose</text>
        <dbReference type="Rhea" id="RHEA:23472"/>
        <dbReference type="ChEBI" id="CHEBI:16551"/>
        <dbReference type="ChEBI" id="CHEBI:18195"/>
        <dbReference type="ChEBI" id="CHEBI:18234"/>
        <dbReference type="EC" id="2.3.1.122"/>
    </reaction>
</comment>
<evidence type="ECO:0000256" key="7">
    <source>
        <dbReference type="ARBA" id="ARBA00032572"/>
    </source>
</evidence>
<evidence type="ECO:0000313" key="10">
    <source>
        <dbReference type="Proteomes" id="UP000245683"/>
    </source>
</evidence>
<keyword evidence="6" id="KW-0012">Acyltransferase</keyword>
<dbReference type="OrthoDB" id="3210113at2"/>
<evidence type="ECO:0000256" key="2">
    <source>
        <dbReference type="ARBA" id="ARBA00005874"/>
    </source>
</evidence>
<evidence type="ECO:0000256" key="5">
    <source>
        <dbReference type="ARBA" id="ARBA00022679"/>
    </source>
</evidence>
<keyword evidence="5" id="KW-0808">Transferase</keyword>
<sequence length="298" mass="31071">MRLTRRRLLTSLGAVAGLAGLGAGGVALVDAEVLPGRSVLNHALGRCDARPPDAPRGAAQPPVTGSFRSAARRREVAFAISYPPGYAPGAKLPVCLALHGYAASAGTAVTAARYPEFLAGAMRDGVAPFALAAPDGGDGYWHPHADDDPLGMLVDEFLPLLGERGLRTDRVAVAGWSMGGYGALLAALTHRDRFRAVVATSPAIFHSYDDARGVNAGAFDSADEWARYDVTARAREFAGLPVRIAIGAADPFAPAVRTLRDRLPDPGMVEIGRGCHDNDYWASVAPAQVRAISAALAA</sequence>
<gene>
    <name evidence="9" type="ORF">DLJ46_08425</name>
</gene>
<proteinExistence type="inferred from homology"/>
<evidence type="ECO:0000256" key="6">
    <source>
        <dbReference type="ARBA" id="ARBA00023315"/>
    </source>
</evidence>
<dbReference type="GO" id="GO:0004144">
    <property type="term" value="F:diacylglycerol O-acyltransferase activity"/>
    <property type="evidence" value="ECO:0007669"/>
    <property type="project" value="UniProtKB-EC"/>
</dbReference>
<dbReference type="AlphaFoldDB" id="A0A317K9M9"/>
<dbReference type="PANTHER" id="PTHR48098">
    <property type="entry name" value="ENTEROCHELIN ESTERASE-RELATED"/>
    <property type="match status" value="1"/>
</dbReference>
<dbReference type="EMBL" id="QGSV01000124">
    <property type="protein sequence ID" value="PWU49900.1"/>
    <property type="molecule type" value="Genomic_DNA"/>
</dbReference>
<dbReference type="Gene3D" id="3.40.50.1820">
    <property type="entry name" value="alpha/beta hydrolase"/>
    <property type="match status" value="1"/>
</dbReference>
<dbReference type="GO" id="GO:0050348">
    <property type="term" value="F:trehalose O-mycolyltransferase activity"/>
    <property type="evidence" value="ECO:0007669"/>
    <property type="project" value="UniProtKB-EC"/>
</dbReference>
<dbReference type="SUPFAM" id="SSF53474">
    <property type="entry name" value="alpha/beta-Hydrolases"/>
    <property type="match status" value="1"/>
</dbReference>
<comment type="similarity">
    <text evidence="2">Belongs to the mycobacterial A85 antigen family.</text>
</comment>
<dbReference type="PANTHER" id="PTHR48098:SF1">
    <property type="entry name" value="DIACYLGLYCEROL ACYLTRANSFERASE_MYCOLYLTRANSFERASE AG85A"/>
    <property type="match status" value="1"/>
</dbReference>
<name>A0A317K9M9_9ACTN</name>
<dbReference type="PROSITE" id="PS51318">
    <property type="entry name" value="TAT"/>
    <property type="match status" value="1"/>
</dbReference>
<evidence type="ECO:0000256" key="4">
    <source>
        <dbReference type="ARBA" id="ARBA00013244"/>
    </source>
</evidence>
<reference evidence="10" key="1">
    <citation type="submission" date="2018-05" db="EMBL/GenBank/DDBJ databases">
        <title>Micromonospora globispora sp. nov. and Micromonospora rugosa sp. nov., isolated from marine sediment.</title>
        <authorList>
            <person name="Carro L."/>
            <person name="Aysel V."/>
            <person name="Cetin D."/>
            <person name="Igual J.M."/>
            <person name="Klenk H.-P."/>
            <person name="Trujillo M.E."/>
            <person name="Sahin N."/>
        </authorList>
    </citation>
    <scope>NUCLEOTIDE SEQUENCE [LARGE SCALE GENOMIC DNA]</scope>
    <source>
        <strain evidence="10">S2904</strain>
    </source>
</reference>
<evidence type="ECO:0000256" key="1">
    <source>
        <dbReference type="ARBA" id="ARBA00000697"/>
    </source>
</evidence>
<dbReference type="Proteomes" id="UP000245683">
    <property type="component" value="Unassembled WGS sequence"/>
</dbReference>
<comment type="catalytic activity">
    <reaction evidence="8">
        <text>an acyl-CoA + a 1,2-diacyl-sn-glycerol = a triacyl-sn-glycerol + CoA</text>
        <dbReference type="Rhea" id="RHEA:10868"/>
        <dbReference type="ChEBI" id="CHEBI:17815"/>
        <dbReference type="ChEBI" id="CHEBI:57287"/>
        <dbReference type="ChEBI" id="CHEBI:58342"/>
        <dbReference type="ChEBI" id="CHEBI:64615"/>
        <dbReference type="EC" id="2.3.1.20"/>
    </reaction>
</comment>
<dbReference type="EC" id="2.3.1.20" evidence="4"/>
<accession>A0A317K9M9</accession>
<dbReference type="InterPro" id="IPR006311">
    <property type="entry name" value="TAT_signal"/>
</dbReference>
<dbReference type="EC" id="2.3.1.122" evidence="3"/>
<dbReference type="InterPro" id="IPR000801">
    <property type="entry name" value="Esterase-like"/>
</dbReference>
<evidence type="ECO:0000256" key="3">
    <source>
        <dbReference type="ARBA" id="ARBA00012820"/>
    </source>
</evidence>
<evidence type="ECO:0000256" key="8">
    <source>
        <dbReference type="ARBA" id="ARBA00048109"/>
    </source>
</evidence>
<organism evidence="9 10">
    <name type="scientific">Micromonospora globispora</name>
    <dbReference type="NCBI Taxonomy" id="1450148"/>
    <lineage>
        <taxon>Bacteria</taxon>
        <taxon>Bacillati</taxon>
        <taxon>Actinomycetota</taxon>
        <taxon>Actinomycetes</taxon>
        <taxon>Micromonosporales</taxon>
        <taxon>Micromonosporaceae</taxon>
        <taxon>Micromonospora</taxon>
    </lineage>
</organism>
<keyword evidence="10" id="KW-1185">Reference proteome</keyword>
<dbReference type="RefSeq" id="WP_109944092.1">
    <property type="nucleotide sequence ID" value="NZ_QGSV01000124.1"/>
</dbReference>